<dbReference type="GO" id="GO:0022857">
    <property type="term" value="F:transmembrane transporter activity"/>
    <property type="evidence" value="ECO:0007669"/>
    <property type="project" value="InterPro"/>
</dbReference>
<keyword evidence="2 5" id="KW-1133">Transmembrane helix</keyword>
<dbReference type="Proteomes" id="UP000275232">
    <property type="component" value="Unassembled WGS sequence"/>
</dbReference>
<dbReference type="InterPro" id="IPR036259">
    <property type="entry name" value="MFS_trans_sf"/>
</dbReference>
<dbReference type="InterPro" id="IPR020846">
    <property type="entry name" value="MFS_dom"/>
</dbReference>
<dbReference type="EMBL" id="RPFZ01000001">
    <property type="protein sequence ID" value="RPF72245.1"/>
    <property type="molecule type" value="Genomic_DNA"/>
</dbReference>
<feature type="transmembrane region" description="Helical" evidence="5">
    <location>
        <begin position="355"/>
        <end position="377"/>
    </location>
</feature>
<keyword evidence="3 5" id="KW-0472">Membrane</keyword>
<feature type="transmembrane region" description="Helical" evidence="5">
    <location>
        <begin position="424"/>
        <end position="444"/>
    </location>
</feature>
<feature type="transmembrane region" description="Helical" evidence="5">
    <location>
        <begin position="90"/>
        <end position="112"/>
    </location>
</feature>
<evidence type="ECO:0000256" key="1">
    <source>
        <dbReference type="ARBA" id="ARBA00022692"/>
    </source>
</evidence>
<sequence length="453" mass="48429">MARSLRRVQPRLRPRHAVRAQDRRQYRCHPDEPSARGNVELSGATGAARFIRVNARWLAGGFLLTAFSSFGQTFFIGLSGADIRRVFDLSAGEFGGLYMIATLGSAATLPFLGRTLDIMPGWKVARFCLPALALACLALPLAPGIVWLGAALYLLRLFGQGMMTEIAYTEIGRWFAASRGRAMALTAMGLQAGNALMPLGFVALASAGGWHWPWFGAAALTLALGWPVIVKLIGVERQPSAAEAQGATGLVARDWTRGQVLRDPVLYMLLAGTLAPPFIGTIVFFHLGYLIELRGYDPLAFAFAFPVMAGTTVLFSLACGVLVDRFTALRLLPFYLLPLAVASLAVGLIEPVWGIYLFMMLLGVSNGFTQTIVGALWPEVYGLANLGGIRAIVVAAMVLSTAVGPGLTGLLIDRGVPLPEQMLGMAAWCLAASASLALASRAVMRREGYRAAT</sequence>
<evidence type="ECO:0000256" key="2">
    <source>
        <dbReference type="ARBA" id="ARBA00022989"/>
    </source>
</evidence>
<feature type="transmembrane region" description="Helical" evidence="5">
    <location>
        <begin position="57"/>
        <end position="78"/>
    </location>
</feature>
<dbReference type="PROSITE" id="PS50850">
    <property type="entry name" value="MFS"/>
    <property type="match status" value="1"/>
</dbReference>
<feature type="transmembrane region" description="Helical" evidence="5">
    <location>
        <begin position="330"/>
        <end position="349"/>
    </location>
</feature>
<evidence type="ECO:0000313" key="7">
    <source>
        <dbReference type="EMBL" id="RPF72245.1"/>
    </source>
</evidence>
<dbReference type="SUPFAM" id="SSF103473">
    <property type="entry name" value="MFS general substrate transporter"/>
    <property type="match status" value="1"/>
</dbReference>
<dbReference type="AlphaFoldDB" id="A0A3N5DMW4"/>
<feature type="transmembrane region" description="Helical" evidence="5">
    <location>
        <begin position="211"/>
        <end position="230"/>
    </location>
</feature>
<reference evidence="7 8" key="1">
    <citation type="submission" date="2018-11" db="EMBL/GenBank/DDBJ databases">
        <title>Erythrobacter spongiae sp. nov., isolated from a marine sponge.</title>
        <authorList>
            <person name="Zhuang L."/>
            <person name="Luo L."/>
        </authorList>
    </citation>
    <scope>NUCLEOTIDE SEQUENCE [LARGE SCALE GENOMIC DNA]</scope>
    <source>
        <strain evidence="7 8">HN-E23</strain>
    </source>
</reference>
<accession>A0A3N5DMW4</accession>
<evidence type="ECO:0000313" key="8">
    <source>
        <dbReference type="Proteomes" id="UP000275232"/>
    </source>
</evidence>
<dbReference type="InterPro" id="IPR011701">
    <property type="entry name" value="MFS"/>
</dbReference>
<feature type="region of interest" description="Disordered" evidence="4">
    <location>
        <begin position="1"/>
        <end position="34"/>
    </location>
</feature>
<dbReference type="OrthoDB" id="1404228at2"/>
<feature type="transmembrane region" description="Helical" evidence="5">
    <location>
        <begin position="389"/>
        <end position="412"/>
    </location>
</feature>
<dbReference type="Gene3D" id="1.20.1250.20">
    <property type="entry name" value="MFS general substrate transporter like domains"/>
    <property type="match status" value="2"/>
</dbReference>
<feature type="compositionally biased region" description="Basic residues" evidence="4">
    <location>
        <begin position="1"/>
        <end position="18"/>
    </location>
</feature>
<protein>
    <submittedName>
        <fullName evidence="7">MFS transporter</fullName>
    </submittedName>
</protein>
<name>A0A3N5DMW4_9SPHN</name>
<feature type="domain" description="Major facilitator superfamily (MFS) profile" evidence="6">
    <location>
        <begin position="54"/>
        <end position="449"/>
    </location>
</feature>
<dbReference type="Pfam" id="PF07690">
    <property type="entry name" value="MFS_1"/>
    <property type="match status" value="1"/>
</dbReference>
<gene>
    <name evidence="7" type="ORF">EG799_11875</name>
</gene>
<evidence type="ECO:0000259" key="6">
    <source>
        <dbReference type="PROSITE" id="PS50850"/>
    </source>
</evidence>
<evidence type="ECO:0000256" key="3">
    <source>
        <dbReference type="ARBA" id="ARBA00023136"/>
    </source>
</evidence>
<dbReference type="InterPro" id="IPR050327">
    <property type="entry name" value="Proton-linked_MCT"/>
</dbReference>
<feature type="transmembrane region" description="Helical" evidence="5">
    <location>
        <begin position="132"/>
        <end position="155"/>
    </location>
</feature>
<dbReference type="PANTHER" id="PTHR11360">
    <property type="entry name" value="MONOCARBOXYLATE TRANSPORTER"/>
    <property type="match status" value="1"/>
</dbReference>
<evidence type="ECO:0000256" key="5">
    <source>
        <dbReference type="SAM" id="Phobius"/>
    </source>
</evidence>
<keyword evidence="8" id="KW-1185">Reference proteome</keyword>
<feature type="transmembrane region" description="Helical" evidence="5">
    <location>
        <begin position="265"/>
        <end position="287"/>
    </location>
</feature>
<proteinExistence type="predicted"/>
<feature type="compositionally biased region" description="Basic and acidic residues" evidence="4">
    <location>
        <begin position="19"/>
        <end position="34"/>
    </location>
</feature>
<dbReference type="PANTHER" id="PTHR11360:SF308">
    <property type="entry name" value="BLL3089 PROTEIN"/>
    <property type="match status" value="1"/>
</dbReference>
<comment type="caution">
    <text evidence="7">The sequence shown here is derived from an EMBL/GenBank/DDBJ whole genome shotgun (WGS) entry which is preliminary data.</text>
</comment>
<feature type="transmembrane region" description="Helical" evidence="5">
    <location>
        <begin position="299"/>
        <end position="323"/>
    </location>
</feature>
<evidence type="ECO:0000256" key="4">
    <source>
        <dbReference type="SAM" id="MobiDB-lite"/>
    </source>
</evidence>
<keyword evidence="1 5" id="KW-0812">Transmembrane</keyword>
<organism evidence="7 8">
    <name type="scientific">Aurantiacibacter spongiae</name>
    <dbReference type="NCBI Taxonomy" id="2488860"/>
    <lineage>
        <taxon>Bacteria</taxon>
        <taxon>Pseudomonadati</taxon>
        <taxon>Pseudomonadota</taxon>
        <taxon>Alphaproteobacteria</taxon>
        <taxon>Sphingomonadales</taxon>
        <taxon>Erythrobacteraceae</taxon>
        <taxon>Aurantiacibacter</taxon>
    </lineage>
</organism>